<gene>
    <name evidence="1" type="ORF">MA16_Dca025059</name>
</gene>
<dbReference type="EMBL" id="KZ503702">
    <property type="protein sequence ID" value="PKU62084.1"/>
    <property type="molecule type" value="Genomic_DNA"/>
</dbReference>
<evidence type="ECO:0000313" key="1">
    <source>
        <dbReference type="EMBL" id="PKU62084.1"/>
    </source>
</evidence>
<dbReference type="AlphaFoldDB" id="A0A2I0VFF2"/>
<sequence>MQPIYFTVQKRQMRERGLSWSVEVLTILNSQEDLSIIFLNHVCHILLRQNCSQTIFLIQCS</sequence>
<keyword evidence="2" id="KW-1185">Reference proteome</keyword>
<accession>A0A2I0VFF2</accession>
<evidence type="ECO:0000313" key="2">
    <source>
        <dbReference type="Proteomes" id="UP000233837"/>
    </source>
</evidence>
<reference evidence="1 2" key="1">
    <citation type="journal article" date="2016" name="Sci. Rep.">
        <title>The Dendrobium catenatum Lindl. genome sequence provides insights into polysaccharide synthase, floral development and adaptive evolution.</title>
        <authorList>
            <person name="Zhang G.Q."/>
            <person name="Xu Q."/>
            <person name="Bian C."/>
            <person name="Tsai W.C."/>
            <person name="Yeh C.M."/>
            <person name="Liu K.W."/>
            <person name="Yoshida K."/>
            <person name="Zhang L.S."/>
            <person name="Chang S.B."/>
            <person name="Chen F."/>
            <person name="Shi Y."/>
            <person name="Su Y.Y."/>
            <person name="Zhang Y.Q."/>
            <person name="Chen L.J."/>
            <person name="Yin Y."/>
            <person name="Lin M."/>
            <person name="Huang H."/>
            <person name="Deng H."/>
            <person name="Wang Z.W."/>
            <person name="Zhu S.L."/>
            <person name="Zhao X."/>
            <person name="Deng C."/>
            <person name="Niu S.C."/>
            <person name="Huang J."/>
            <person name="Wang M."/>
            <person name="Liu G.H."/>
            <person name="Yang H.J."/>
            <person name="Xiao X.J."/>
            <person name="Hsiao Y.Y."/>
            <person name="Wu W.L."/>
            <person name="Chen Y.Y."/>
            <person name="Mitsuda N."/>
            <person name="Ohme-Takagi M."/>
            <person name="Luo Y.B."/>
            <person name="Van de Peer Y."/>
            <person name="Liu Z.J."/>
        </authorList>
    </citation>
    <scope>NUCLEOTIDE SEQUENCE [LARGE SCALE GENOMIC DNA]</scope>
    <source>
        <tissue evidence="1">The whole plant</tissue>
    </source>
</reference>
<protein>
    <submittedName>
        <fullName evidence="1">Uncharacterized protein</fullName>
    </submittedName>
</protein>
<name>A0A2I0VFF2_9ASPA</name>
<organism evidence="1 2">
    <name type="scientific">Dendrobium catenatum</name>
    <dbReference type="NCBI Taxonomy" id="906689"/>
    <lineage>
        <taxon>Eukaryota</taxon>
        <taxon>Viridiplantae</taxon>
        <taxon>Streptophyta</taxon>
        <taxon>Embryophyta</taxon>
        <taxon>Tracheophyta</taxon>
        <taxon>Spermatophyta</taxon>
        <taxon>Magnoliopsida</taxon>
        <taxon>Liliopsida</taxon>
        <taxon>Asparagales</taxon>
        <taxon>Orchidaceae</taxon>
        <taxon>Epidendroideae</taxon>
        <taxon>Malaxideae</taxon>
        <taxon>Dendrobiinae</taxon>
        <taxon>Dendrobium</taxon>
    </lineage>
</organism>
<dbReference type="Proteomes" id="UP000233837">
    <property type="component" value="Unassembled WGS sequence"/>
</dbReference>
<proteinExistence type="predicted"/>
<reference evidence="1 2" key="2">
    <citation type="journal article" date="2017" name="Nature">
        <title>The Apostasia genome and the evolution of orchids.</title>
        <authorList>
            <person name="Zhang G.Q."/>
            <person name="Liu K.W."/>
            <person name="Li Z."/>
            <person name="Lohaus R."/>
            <person name="Hsiao Y.Y."/>
            <person name="Niu S.C."/>
            <person name="Wang J.Y."/>
            <person name="Lin Y.C."/>
            <person name="Xu Q."/>
            <person name="Chen L.J."/>
            <person name="Yoshida K."/>
            <person name="Fujiwara S."/>
            <person name="Wang Z.W."/>
            <person name="Zhang Y.Q."/>
            <person name="Mitsuda N."/>
            <person name="Wang M."/>
            <person name="Liu G.H."/>
            <person name="Pecoraro L."/>
            <person name="Huang H.X."/>
            <person name="Xiao X.J."/>
            <person name="Lin M."/>
            <person name="Wu X.Y."/>
            <person name="Wu W.L."/>
            <person name="Chen Y.Y."/>
            <person name="Chang S.B."/>
            <person name="Sakamoto S."/>
            <person name="Ohme-Takagi M."/>
            <person name="Yagi M."/>
            <person name="Zeng S.J."/>
            <person name="Shen C.Y."/>
            <person name="Yeh C.M."/>
            <person name="Luo Y.B."/>
            <person name="Tsai W.C."/>
            <person name="Van de Peer Y."/>
            <person name="Liu Z.J."/>
        </authorList>
    </citation>
    <scope>NUCLEOTIDE SEQUENCE [LARGE SCALE GENOMIC DNA]</scope>
    <source>
        <tissue evidence="1">The whole plant</tissue>
    </source>
</reference>